<dbReference type="Gene3D" id="3.40.50.510">
    <property type="entry name" value="Phosphotransferase system, mannose-type IIA component"/>
    <property type="match status" value="1"/>
</dbReference>
<dbReference type="Pfam" id="PF03610">
    <property type="entry name" value="EIIA-man"/>
    <property type="match status" value="1"/>
</dbReference>
<dbReference type="SUPFAM" id="SSF53062">
    <property type="entry name" value="PTS system fructose IIA component-like"/>
    <property type="match status" value="1"/>
</dbReference>
<comment type="subcellular location">
    <subcellularLocation>
        <location evidence="1">Cytoplasm</location>
    </subcellularLocation>
</comment>
<evidence type="ECO:0000256" key="1">
    <source>
        <dbReference type="ARBA" id="ARBA00004496"/>
    </source>
</evidence>
<dbReference type="RefSeq" id="WP_073006603.1">
    <property type="nucleotide sequence ID" value="NZ_FQXD01000004.1"/>
</dbReference>
<dbReference type="GO" id="GO:0016301">
    <property type="term" value="F:kinase activity"/>
    <property type="evidence" value="ECO:0007669"/>
    <property type="project" value="UniProtKB-KW"/>
</dbReference>
<evidence type="ECO:0000256" key="2">
    <source>
        <dbReference type="ARBA" id="ARBA00022448"/>
    </source>
</evidence>
<name>A0A1M5QP76_9BACI</name>
<dbReference type="CDD" id="cd00006">
    <property type="entry name" value="PTS_IIA_man"/>
    <property type="match status" value="1"/>
</dbReference>
<proteinExistence type="predicted"/>
<evidence type="ECO:0000256" key="4">
    <source>
        <dbReference type="ARBA" id="ARBA00022597"/>
    </source>
</evidence>
<dbReference type="PANTHER" id="PTHR33799">
    <property type="entry name" value="PTS PERMEASE-RELATED-RELATED"/>
    <property type="match status" value="1"/>
</dbReference>
<keyword evidence="7" id="KW-0418">Kinase</keyword>
<protein>
    <submittedName>
        <fullName evidence="9">PTS system, N-acetylgalactosamine-specific IIA component</fullName>
    </submittedName>
</protein>
<evidence type="ECO:0000313" key="9">
    <source>
        <dbReference type="EMBL" id="SHH15922.1"/>
    </source>
</evidence>
<dbReference type="PANTHER" id="PTHR33799:SF1">
    <property type="entry name" value="PTS SYSTEM MANNOSE-SPECIFIC EIIAB COMPONENT-RELATED"/>
    <property type="match status" value="1"/>
</dbReference>
<dbReference type="OrthoDB" id="9799827at2"/>
<keyword evidence="4" id="KW-0762">Sugar transport</keyword>
<feature type="domain" description="PTS EIIA type-4" evidence="8">
    <location>
        <begin position="1"/>
        <end position="125"/>
    </location>
</feature>
<dbReference type="InterPro" id="IPR036662">
    <property type="entry name" value="PTS_EIIA_man-typ_sf"/>
</dbReference>
<dbReference type="Proteomes" id="UP000184079">
    <property type="component" value="Unassembled WGS sequence"/>
</dbReference>
<keyword evidence="3" id="KW-0963">Cytoplasm</keyword>
<keyword evidence="2" id="KW-0813">Transport</keyword>
<dbReference type="GO" id="GO:0009401">
    <property type="term" value="P:phosphoenolpyruvate-dependent sugar phosphotransferase system"/>
    <property type="evidence" value="ECO:0007669"/>
    <property type="project" value="UniProtKB-KW"/>
</dbReference>
<evidence type="ECO:0000256" key="7">
    <source>
        <dbReference type="ARBA" id="ARBA00022777"/>
    </source>
</evidence>
<evidence type="ECO:0000259" key="8">
    <source>
        <dbReference type="PROSITE" id="PS51096"/>
    </source>
</evidence>
<gene>
    <name evidence="9" type="ORF">SAMN05421807_104222</name>
</gene>
<reference evidence="10" key="1">
    <citation type="submission" date="2016-11" db="EMBL/GenBank/DDBJ databases">
        <authorList>
            <person name="Varghese N."/>
            <person name="Submissions S."/>
        </authorList>
    </citation>
    <scope>NUCLEOTIDE SEQUENCE [LARGE SCALE GENOMIC DNA]</scope>
    <source>
        <strain evidence="10">CGMCC 1.6496</strain>
    </source>
</reference>
<evidence type="ECO:0000313" key="10">
    <source>
        <dbReference type="Proteomes" id="UP000184079"/>
    </source>
</evidence>
<dbReference type="InterPro" id="IPR033887">
    <property type="entry name" value="PTS_IIA_man"/>
</dbReference>
<dbReference type="EMBL" id="FQXD01000004">
    <property type="protein sequence ID" value="SHH15922.1"/>
    <property type="molecule type" value="Genomic_DNA"/>
</dbReference>
<dbReference type="InterPro" id="IPR004701">
    <property type="entry name" value="PTS_EIIA_man-typ"/>
</dbReference>
<dbReference type="InterPro" id="IPR051471">
    <property type="entry name" value="Bacterial_PTS_sugar_comp"/>
</dbReference>
<dbReference type="PROSITE" id="PS51096">
    <property type="entry name" value="PTS_EIIA_TYPE_4"/>
    <property type="match status" value="1"/>
</dbReference>
<keyword evidence="5" id="KW-0808">Transferase</keyword>
<dbReference type="GO" id="GO:0016020">
    <property type="term" value="C:membrane"/>
    <property type="evidence" value="ECO:0007669"/>
    <property type="project" value="InterPro"/>
</dbReference>
<keyword evidence="10" id="KW-1185">Reference proteome</keyword>
<organism evidence="9 10">
    <name type="scientific">Virgibacillus chiguensis</name>
    <dbReference type="NCBI Taxonomy" id="411959"/>
    <lineage>
        <taxon>Bacteria</taxon>
        <taxon>Bacillati</taxon>
        <taxon>Bacillota</taxon>
        <taxon>Bacilli</taxon>
        <taxon>Bacillales</taxon>
        <taxon>Bacillaceae</taxon>
        <taxon>Virgibacillus</taxon>
    </lineage>
</organism>
<evidence type="ECO:0000256" key="3">
    <source>
        <dbReference type="ARBA" id="ARBA00022490"/>
    </source>
</evidence>
<dbReference type="GO" id="GO:0005737">
    <property type="term" value="C:cytoplasm"/>
    <property type="evidence" value="ECO:0007669"/>
    <property type="project" value="UniProtKB-SubCell"/>
</dbReference>
<dbReference type="AlphaFoldDB" id="A0A1M5QP76"/>
<evidence type="ECO:0000256" key="5">
    <source>
        <dbReference type="ARBA" id="ARBA00022679"/>
    </source>
</evidence>
<evidence type="ECO:0000256" key="6">
    <source>
        <dbReference type="ARBA" id="ARBA00022683"/>
    </source>
</evidence>
<accession>A0A1M5QP76</accession>
<sequence length="131" mass="14218">MTGVVITGHGFYASGVKSTIQLIAGEQHEVKYVDFVESDEPSDLREKLEHYLDSMINVTNILFLTDIVGGTPFKISAQILQERKIAGAVVAGANISMVLEVLFTRENATLSELKQTAIQAGISGIKILPKE</sequence>
<keyword evidence="6" id="KW-0598">Phosphotransferase system</keyword>